<protein>
    <submittedName>
        <fullName evidence="1">Uncharacterized protein</fullName>
    </submittedName>
</protein>
<sequence length="160" mass="17128">MDALALGRSYAIVGSNERTPSTPLVTVESPLKVHVDLDPRTREVQAALKRQYEEDGDGYTEAYATLYLHTKPSGTAATTAAVPGRRSTATSTAWAPCPWCRSSTGRASADAAPSRLGRSGPISVLPLSDAACKIDTDVMILGVSRDAEPLRARLRQGRFR</sequence>
<organism evidence="1 2">
    <name type="scientific">Lentzea pudingi</name>
    <dbReference type="NCBI Taxonomy" id="1789439"/>
    <lineage>
        <taxon>Bacteria</taxon>
        <taxon>Bacillati</taxon>
        <taxon>Actinomycetota</taxon>
        <taxon>Actinomycetes</taxon>
        <taxon>Pseudonocardiales</taxon>
        <taxon>Pseudonocardiaceae</taxon>
        <taxon>Lentzea</taxon>
    </lineage>
</organism>
<proteinExistence type="predicted"/>
<name>A0ABQ2IT90_9PSEU</name>
<keyword evidence="2" id="KW-1185">Reference proteome</keyword>
<reference evidence="2" key="1">
    <citation type="journal article" date="2019" name="Int. J. Syst. Evol. Microbiol.">
        <title>The Global Catalogue of Microorganisms (GCM) 10K type strain sequencing project: providing services to taxonomists for standard genome sequencing and annotation.</title>
        <authorList>
            <consortium name="The Broad Institute Genomics Platform"/>
            <consortium name="The Broad Institute Genome Sequencing Center for Infectious Disease"/>
            <person name="Wu L."/>
            <person name="Ma J."/>
        </authorList>
    </citation>
    <scope>NUCLEOTIDE SEQUENCE [LARGE SCALE GENOMIC DNA]</scope>
    <source>
        <strain evidence="2">CGMCC 4.7319</strain>
    </source>
</reference>
<gene>
    <name evidence="1" type="ORF">GCM10011609_87160</name>
</gene>
<evidence type="ECO:0000313" key="1">
    <source>
        <dbReference type="EMBL" id="GGN29844.1"/>
    </source>
</evidence>
<accession>A0ABQ2IT90</accession>
<dbReference type="EMBL" id="BMNC01000033">
    <property type="protein sequence ID" value="GGN29844.1"/>
    <property type="molecule type" value="Genomic_DNA"/>
</dbReference>
<dbReference type="Proteomes" id="UP000597656">
    <property type="component" value="Unassembled WGS sequence"/>
</dbReference>
<evidence type="ECO:0000313" key="2">
    <source>
        <dbReference type="Proteomes" id="UP000597656"/>
    </source>
</evidence>
<comment type="caution">
    <text evidence="1">The sequence shown here is derived from an EMBL/GenBank/DDBJ whole genome shotgun (WGS) entry which is preliminary data.</text>
</comment>